<keyword evidence="1" id="KW-0472">Membrane</keyword>
<sequence length="83" mass="8879">MFHGIGVAGLLALISGLALMARFGVKLHNRIDFNASLEPDDRSITPDLVQQHQNDVFGRTGLFLTALGCVLLAGDLCWLACGL</sequence>
<organism evidence="2 3">
    <name type="scientific">Reyranella aquatilis</name>
    <dbReference type="NCBI Taxonomy" id="2035356"/>
    <lineage>
        <taxon>Bacteria</taxon>
        <taxon>Pseudomonadati</taxon>
        <taxon>Pseudomonadota</taxon>
        <taxon>Alphaproteobacteria</taxon>
        <taxon>Hyphomicrobiales</taxon>
        <taxon>Reyranellaceae</taxon>
        <taxon>Reyranella</taxon>
    </lineage>
</organism>
<keyword evidence="3" id="KW-1185">Reference proteome</keyword>
<name>A0ABS8KZH4_9HYPH</name>
<dbReference type="RefSeq" id="WP_230552761.1">
    <property type="nucleotide sequence ID" value="NZ_JAJISD010000009.1"/>
</dbReference>
<gene>
    <name evidence="2" type="ORF">LJ725_21005</name>
</gene>
<keyword evidence="1" id="KW-0812">Transmembrane</keyword>
<protein>
    <submittedName>
        <fullName evidence="2">Uncharacterized protein</fullName>
    </submittedName>
</protein>
<keyword evidence="1" id="KW-1133">Transmembrane helix</keyword>
<feature type="transmembrane region" description="Helical" evidence="1">
    <location>
        <begin position="62"/>
        <end position="81"/>
    </location>
</feature>
<dbReference type="EMBL" id="JAJISD010000009">
    <property type="protein sequence ID" value="MCC8431460.1"/>
    <property type="molecule type" value="Genomic_DNA"/>
</dbReference>
<evidence type="ECO:0000256" key="1">
    <source>
        <dbReference type="SAM" id="Phobius"/>
    </source>
</evidence>
<reference evidence="2 3" key="1">
    <citation type="submission" date="2021-11" db="EMBL/GenBank/DDBJ databases">
        <authorList>
            <person name="Lee D.-H."/>
            <person name="Kim S.-B."/>
        </authorList>
    </citation>
    <scope>NUCLEOTIDE SEQUENCE [LARGE SCALE GENOMIC DNA]</scope>
    <source>
        <strain evidence="2 3">KCTC 52223</strain>
    </source>
</reference>
<accession>A0ABS8KZH4</accession>
<evidence type="ECO:0000313" key="3">
    <source>
        <dbReference type="Proteomes" id="UP001198862"/>
    </source>
</evidence>
<dbReference type="Proteomes" id="UP001198862">
    <property type="component" value="Unassembled WGS sequence"/>
</dbReference>
<evidence type="ECO:0000313" key="2">
    <source>
        <dbReference type="EMBL" id="MCC8431460.1"/>
    </source>
</evidence>
<comment type="caution">
    <text evidence="2">The sequence shown here is derived from an EMBL/GenBank/DDBJ whole genome shotgun (WGS) entry which is preliminary data.</text>
</comment>
<proteinExistence type="predicted"/>